<evidence type="ECO:0000256" key="2">
    <source>
        <dbReference type="SAM" id="SignalP"/>
    </source>
</evidence>
<feature type="region of interest" description="Disordered" evidence="1">
    <location>
        <begin position="347"/>
        <end position="377"/>
    </location>
</feature>
<reference evidence="5" key="1">
    <citation type="journal article" date="2020" name="Stud. Mycol.">
        <title>101 Dothideomycetes genomes: A test case for predicting lifestyles and emergence of pathogens.</title>
        <authorList>
            <person name="Haridas S."/>
            <person name="Albert R."/>
            <person name="Binder M."/>
            <person name="Bloem J."/>
            <person name="LaButti K."/>
            <person name="Salamov A."/>
            <person name="Andreopoulos B."/>
            <person name="Baker S."/>
            <person name="Barry K."/>
            <person name="Bills G."/>
            <person name="Bluhm B."/>
            <person name="Cannon C."/>
            <person name="Castanera R."/>
            <person name="Culley D."/>
            <person name="Daum C."/>
            <person name="Ezra D."/>
            <person name="Gonzalez J."/>
            <person name="Henrissat B."/>
            <person name="Kuo A."/>
            <person name="Liang C."/>
            <person name="Lipzen A."/>
            <person name="Lutzoni F."/>
            <person name="Magnuson J."/>
            <person name="Mondo S."/>
            <person name="Nolan M."/>
            <person name="Ohm R."/>
            <person name="Pangilinan J."/>
            <person name="Park H.-J."/>
            <person name="Ramirez L."/>
            <person name="Alfaro M."/>
            <person name="Sun H."/>
            <person name="Tritt A."/>
            <person name="Yoshinaga Y."/>
            <person name="Zwiers L.-H."/>
            <person name="Turgeon B."/>
            <person name="Goodwin S."/>
            <person name="Spatafora J."/>
            <person name="Crous P."/>
            <person name="Grigoriev I."/>
        </authorList>
    </citation>
    <scope>NUCLEOTIDE SEQUENCE [LARGE SCALE GENOMIC DNA]</scope>
    <source>
        <strain evidence="5">CBS 304.66</strain>
    </source>
</reference>
<feature type="domain" description="FAS1" evidence="3">
    <location>
        <begin position="205"/>
        <end position="336"/>
    </location>
</feature>
<feature type="signal peptide" evidence="2">
    <location>
        <begin position="1"/>
        <end position="18"/>
    </location>
</feature>
<dbReference type="SMART" id="SM00554">
    <property type="entry name" value="FAS1"/>
    <property type="match status" value="2"/>
</dbReference>
<evidence type="ECO:0000313" key="4">
    <source>
        <dbReference type="EMBL" id="KAF2264099.1"/>
    </source>
</evidence>
<evidence type="ECO:0000313" key="5">
    <source>
        <dbReference type="Proteomes" id="UP000800093"/>
    </source>
</evidence>
<dbReference type="EMBL" id="ML986619">
    <property type="protein sequence ID" value="KAF2264099.1"/>
    <property type="molecule type" value="Genomic_DNA"/>
</dbReference>
<evidence type="ECO:0000259" key="3">
    <source>
        <dbReference type="PROSITE" id="PS50213"/>
    </source>
</evidence>
<dbReference type="Proteomes" id="UP000800093">
    <property type="component" value="Unassembled WGS sequence"/>
</dbReference>
<dbReference type="PANTHER" id="PTHR10900">
    <property type="entry name" value="PERIOSTIN-RELATED"/>
    <property type="match status" value="1"/>
</dbReference>
<feature type="chain" id="PRO_5040221515" evidence="2">
    <location>
        <begin position="19"/>
        <end position="402"/>
    </location>
</feature>
<gene>
    <name evidence="4" type="ORF">CC78DRAFT_255267</name>
</gene>
<dbReference type="PROSITE" id="PS50213">
    <property type="entry name" value="FAS1"/>
    <property type="match status" value="2"/>
</dbReference>
<name>A0A9P4K790_9PLEO</name>
<dbReference type="Gene3D" id="2.30.180.10">
    <property type="entry name" value="FAS1 domain"/>
    <property type="match status" value="2"/>
</dbReference>
<dbReference type="PANTHER" id="PTHR10900:SF77">
    <property type="entry name" value="FI19380P1"/>
    <property type="match status" value="1"/>
</dbReference>
<evidence type="ECO:0000256" key="1">
    <source>
        <dbReference type="SAM" id="MobiDB-lite"/>
    </source>
</evidence>
<keyword evidence="2" id="KW-0732">Signal</keyword>
<proteinExistence type="predicted"/>
<dbReference type="OrthoDB" id="286301at2759"/>
<dbReference type="Pfam" id="PF02469">
    <property type="entry name" value="Fasciclin"/>
    <property type="match status" value="2"/>
</dbReference>
<dbReference type="InterPro" id="IPR000782">
    <property type="entry name" value="FAS1_domain"/>
</dbReference>
<feature type="domain" description="FAS1" evidence="3">
    <location>
        <begin position="18"/>
        <end position="203"/>
    </location>
</feature>
<dbReference type="AlphaFoldDB" id="A0A9P4K790"/>
<dbReference type="SUPFAM" id="SSF82153">
    <property type="entry name" value="FAS1 domain"/>
    <property type="match status" value="2"/>
</dbReference>
<keyword evidence="5" id="KW-1185">Reference proteome</keyword>
<dbReference type="InterPro" id="IPR036378">
    <property type="entry name" value="FAS1_dom_sf"/>
</dbReference>
<sequence length="402" mass="43190">MHRFILLYLLSACVSTHAQTLLEAISTNPSLSNFVTFYSTNEEFARTLFYNESKWPITVLVPNNDAFERYQRENNVSLTDINASNLLALVQYHTLVSNLTKDNFSDPIGATIPTQLDGPQYNNRTAGTSLAAKFGGPERASGQVVFIQPQGESSTSFLLSRQVEGSSSSSVRSGLGSNVNLTALEDNENAWDGGRFHIINGLLTPPQVCSSTIRSAGLVNLDNALNRSGLWPALNGGLNITCLGPSNEAFRGSGNPDATLNETELQGALLHHTLPEVAYSDFLYDGQEFNTLQNTTVRVTVQGEGKDRQIWFNNAKVINANVLAMNGLMHILDSIMLPLDQINATSSGMPSATATPTPTQTQTESPTGSGTTATTSGAAAPLSVSRMNWNLLGLFSAILVLS</sequence>
<organism evidence="4 5">
    <name type="scientific">Lojkania enalia</name>
    <dbReference type="NCBI Taxonomy" id="147567"/>
    <lineage>
        <taxon>Eukaryota</taxon>
        <taxon>Fungi</taxon>
        <taxon>Dikarya</taxon>
        <taxon>Ascomycota</taxon>
        <taxon>Pezizomycotina</taxon>
        <taxon>Dothideomycetes</taxon>
        <taxon>Pleosporomycetidae</taxon>
        <taxon>Pleosporales</taxon>
        <taxon>Pleosporales incertae sedis</taxon>
        <taxon>Lojkania</taxon>
    </lineage>
</organism>
<dbReference type="InterPro" id="IPR050904">
    <property type="entry name" value="Adhesion/Biosynth-related"/>
</dbReference>
<comment type="caution">
    <text evidence="4">The sequence shown here is derived from an EMBL/GenBank/DDBJ whole genome shotgun (WGS) entry which is preliminary data.</text>
</comment>
<accession>A0A9P4K790</accession>
<protein>
    <submittedName>
        <fullName evidence="4">FAS1 domain-containing protein</fullName>
    </submittedName>
</protein>